<dbReference type="PANTHER" id="PTHR34293">
    <property type="entry name" value="HTH-TYPE TRANSCRIPTIONAL REGULATOR TRMBL2"/>
    <property type="match status" value="1"/>
</dbReference>
<reference evidence="2 3" key="1">
    <citation type="journal article" date="2016" name="Nat. Commun.">
        <title>Thousands of microbial genomes shed light on interconnected biogeochemical processes in an aquifer system.</title>
        <authorList>
            <person name="Anantharaman K."/>
            <person name="Brown C.T."/>
            <person name="Hug L.A."/>
            <person name="Sharon I."/>
            <person name="Castelle C.J."/>
            <person name="Probst A.J."/>
            <person name="Thomas B.C."/>
            <person name="Singh A."/>
            <person name="Wilkins M.J."/>
            <person name="Karaoz U."/>
            <person name="Brodie E.L."/>
            <person name="Williams K.H."/>
            <person name="Hubbard S.S."/>
            <person name="Banfield J.F."/>
        </authorList>
    </citation>
    <scope>NUCLEOTIDE SEQUENCE [LARGE SCALE GENOMIC DNA]</scope>
</reference>
<organism evidence="2 3">
    <name type="scientific">Candidatus Kaiserbacteria bacterium RIFCSPHIGHO2_01_FULL_54_36b</name>
    <dbReference type="NCBI Taxonomy" id="1798483"/>
    <lineage>
        <taxon>Bacteria</taxon>
        <taxon>Candidatus Kaiseribacteriota</taxon>
    </lineage>
</organism>
<dbReference type="AlphaFoldDB" id="A0A1F6CIN1"/>
<name>A0A1F6CIN1_9BACT</name>
<dbReference type="InterPro" id="IPR051797">
    <property type="entry name" value="TrmB-like"/>
</dbReference>
<gene>
    <name evidence="2" type="ORF">A2704_01430</name>
</gene>
<evidence type="ECO:0000259" key="1">
    <source>
        <dbReference type="Pfam" id="PF01978"/>
    </source>
</evidence>
<comment type="caution">
    <text evidence="2">The sequence shown here is derived from an EMBL/GenBank/DDBJ whole genome shotgun (WGS) entry which is preliminary data.</text>
</comment>
<feature type="domain" description="Transcription regulator TrmB N-terminal" evidence="1">
    <location>
        <begin position="6"/>
        <end position="72"/>
    </location>
</feature>
<proteinExistence type="predicted"/>
<evidence type="ECO:0000313" key="2">
    <source>
        <dbReference type="EMBL" id="OGG48877.1"/>
    </source>
</evidence>
<dbReference type="Proteomes" id="UP000176445">
    <property type="component" value="Unassembled WGS sequence"/>
</dbReference>
<dbReference type="PANTHER" id="PTHR34293:SF1">
    <property type="entry name" value="HTH-TYPE TRANSCRIPTIONAL REGULATOR TRMBL2"/>
    <property type="match status" value="1"/>
</dbReference>
<dbReference type="EMBL" id="MFKW01000083">
    <property type="protein sequence ID" value="OGG48877.1"/>
    <property type="molecule type" value="Genomic_DNA"/>
</dbReference>
<sequence length="265" mass="30097">MLRKLLESIGLNAKEAEVYLACLKLGTQDIATLSKETKLAPFDVSVILTNLLDRGFVSKFSREKDFFTPQEPGIVVNILENGKMKLEANISNFKKHLRHFEDYMNPSFTKPEIAFYEGAEGIVAAYEDTLTSKTEILAFASIDDTESILPEYVSKYYKRRKAAKIPIRAIFPDTKMARARQKKDAEELRESRLLPKSALNIEIEINVYDDKVAYFSIPEKLAIIVKSKLIAASMREMFGLCWKVADTYTAVEVKQPKPAKAKKKQ</sequence>
<dbReference type="Gene3D" id="1.10.10.10">
    <property type="entry name" value="Winged helix-like DNA-binding domain superfamily/Winged helix DNA-binding domain"/>
    <property type="match status" value="1"/>
</dbReference>
<dbReference type="Pfam" id="PF01978">
    <property type="entry name" value="TrmB"/>
    <property type="match status" value="1"/>
</dbReference>
<evidence type="ECO:0000313" key="3">
    <source>
        <dbReference type="Proteomes" id="UP000176445"/>
    </source>
</evidence>
<protein>
    <recommendedName>
        <fullName evidence="1">Transcription regulator TrmB N-terminal domain-containing protein</fullName>
    </recommendedName>
</protein>
<accession>A0A1F6CIN1</accession>
<dbReference type="InterPro" id="IPR002831">
    <property type="entry name" value="Tscrpt_reg_TrmB_N"/>
</dbReference>
<dbReference type="InterPro" id="IPR036388">
    <property type="entry name" value="WH-like_DNA-bd_sf"/>
</dbReference>